<sequence length="166" mass="18062">MKSNKLKLMTVTALLTALNIVISRILIIPIPFTHGNINLCDAGIFIVAMLYGPWPGLFAGAVSGFLLDLISGYSQYMFFSLIVHGLEGLIVGFLFQRLHAAKSKMKQIGIMLVGTIIMVAGYFCSDSILYNVQTGLVGIPMNCIQGVVGLIVALLLTPQLRKIIKY</sequence>
<dbReference type="EMBL" id="LVKI01000061">
    <property type="protein sequence ID" value="OAQ06012.1"/>
    <property type="molecule type" value="Genomic_DNA"/>
</dbReference>
<dbReference type="Proteomes" id="UP000078520">
    <property type="component" value="Unassembled WGS sequence"/>
</dbReference>
<dbReference type="PANTHER" id="PTHR37815:SF3">
    <property type="entry name" value="UPF0397 PROTEIN SPR0429"/>
    <property type="match status" value="1"/>
</dbReference>
<dbReference type="OrthoDB" id="411368at2"/>
<gene>
    <name evidence="4" type="ORF">A3O14_01340</name>
</gene>
<evidence type="ECO:0000256" key="3">
    <source>
        <dbReference type="SAM" id="Phobius"/>
    </source>
</evidence>
<evidence type="ECO:0000313" key="4">
    <source>
        <dbReference type="EMBL" id="OAQ06012.1"/>
    </source>
</evidence>
<evidence type="ECO:0000256" key="1">
    <source>
        <dbReference type="ARBA" id="ARBA00022692"/>
    </source>
</evidence>
<keyword evidence="2 3" id="KW-1133">Transmembrane helix</keyword>
<keyword evidence="1 3" id="KW-0812">Transmembrane</keyword>
<protein>
    <recommendedName>
        <fullName evidence="6">ECF transporter S component</fullName>
    </recommendedName>
</protein>
<dbReference type="PANTHER" id="PTHR37815">
    <property type="entry name" value="UPF0397 PROTEIN BC_2624-RELATED"/>
    <property type="match status" value="1"/>
</dbReference>
<dbReference type="GO" id="GO:0016020">
    <property type="term" value="C:membrane"/>
    <property type="evidence" value="ECO:0007669"/>
    <property type="project" value="InterPro"/>
</dbReference>
<dbReference type="InterPro" id="IPR009825">
    <property type="entry name" value="ECF_substrate-spec-like"/>
</dbReference>
<evidence type="ECO:0000256" key="2">
    <source>
        <dbReference type="ARBA" id="ARBA00022989"/>
    </source>
</evidence>
<dbReference type="RefSeq" id="WP_064207608.1">
    <property type="nucleotide sequence ID" value="NZ_CALVFG010000002.1"/>
</dbReference>
<organism evidence="4 5">
    <name type="scientific">Ligilactobacillus aviarius</name>
    <dbReference type="NCBI Taxonomy" id="1606"/>
    <lineage>
        <taxon>Bacteria</taxon>
        <taxon>Bacillati</taxon>
        <taxon>Bacillota</taxon>
        <taxon>Bacilli</taxon>
        <taxon>Lactobacillales</taxon>
        <taxon>Lactobacillaceae</taxon>
        <taxon>Ligilactobacillus</taxon>
    </lineage>
</organism>
<proteinExistence type="predicted"/>
<dbReference type="AlphaFoldDB" id="A0A179CLW1"/>
<name>A0A179CLW1_9LACO</name>
<dbReference type="Gene3D" id="1.10.1760.20">
    <property type="match status" value="1"/>
</dbReference>
<accession>A0A179CLW1</accession>
<evidence type="ECO:0000313" key="5">
    <source>
        <dbReference type="Proteomes" id="UP000078520"/>
    </source>
</evidence>
<feature type="transmembrane region" description="Helical" evidence="3">
    <location>
        <begin position="136"/>
        <end position="156"/>
    </location>
</feature>
<comment type="caution">
    <text evidence="4">The sequence shown here is derived from an EMBL/GenBank/DDBJ whole genome shotgun (WGS) entry which is preliminary data.</text>
</comment>
<reference evidence="5" key="1">
    <citation type="submission" date="2016-03" db="EMBL/GenBank/DDBJ databases">
        <authorList>
            <person name="Johnson T.J."/>
            <person name="Youmans B."/>
            <person name="Case K."/>
            <person name="Noll S."/>
        </authorList>
    </citation>
    <scope>NUCLEOTIDE SEQUENCE [LARGE SCALE GENOMIC DNA]</scope>
    <source>
        <strain evidence="5">UMNLAv8</strain>
    </source>
</reference>
<feature type="transmembrane region" description="Helical" evidence="3">
    <location>
        <begin position="6"/>
        <end position="27"/>
    </location>
</feature>
<feature type="transmembrane region" description="Helical" evidence="3">
    <location>
        <begin position="73"/>
        <end position="96"/>
    </location>
</feature>
<evidence type="ECO:0008006" key="6">
    <source>
        <dbReference type="Google" id="ProtNLM"/>
    </source>
</evidence>
<feature type="transmembrane region" description="Helical" evidence="3">
    <location>
        <begin position="39"/>
        <end position="67"/>
    </location>
</feature>
<feature type="transmembrane region" description="Helical" evidence="3">
    <location>
        <begin position="108"/>
        <end position="130"/>
    </location>
</feature>
<dbReference type="Pfam" id="PF07155">
    <property type="entry name" value="ECF-ribofla_trS"/>
    <property type="match status" value="1"/>
</dbReference>
<keyword evidence="3" id="KW-0472">Membrane</keyword>